<gene>
    <name evidence="2" type="ORF">BUW47_01075</name>
</gene>
<evidence type="ECO:0000256" key="1">
    <source>
        <dbReference type="SAM" id="Coils"/>
    </source>
</evidence>
<protein>
    <submittedName>
        <fullName evidence="2">Uncharacterized protein</fullName>
    </submittedName>
</protein>
<sequence>MSNLNWELIFWESLKAFGPAFVAWGLAVWTSKRSAEDDRQKILEQLEKTKENNIEAQNKSYKLQFCLSELEKKDRLYEELISDINIVIRSVHRFRTPSLNEENIAVITAANKALEQLHIVMFNAGGLISLVKATKSDLKEYELIMVLLKQRGTEVERILHFLGTGIRNPISAEEFDANYNRQILDEFEKGLIKMQQFIMKIIMNLFSEMD</sequence>
<reference evidence="2 3" key="1">
    <citation type="submission" date="2016-12" db="EMBL/GenBank/DDBJ databases">
        <title>Complete Genome Sequence of Lactobacillus fermentum Strain SNUV175, a Probiotic for Treatment of Bacterial Vaginosis.</title>
        <authorList>
            <person name="Lee S."/>
            <person name="You H.J."/>
            <person name="Kwon B."/>
            <person name="Ko G."/>
        </authorList>
    </citation>
    <scope>NUCLEOTIDE SEQUENCE [LARGE SCALE GENOMIC DNA]</scope>
    <source>
        <strain evidence="2 3">SNUV175</strain>
    </source>
</reference>
<feature type="coiled-coil region" evidence="1">
    <location>
        <begin position="32"/>
        <end position="59"/>
    </location>
</feature>
<proteinExistence type="predicted"/>
<accession>A0A1L7GSZ2</accession>
<dbReference type="OrthoDB" id="10003892at2"/>
<evidence type="ECO:0000313" key="3">
    <source>
        <dbReference type="Proteomes" id="UP000185427"/>
    </source>
</evidence>
<evidence type="ECO:0000313" key="2">
    <source>
        <dbReference type="EMBL" id="APU45132.1"/>
    </source>
</evidence>
<keyword evidence="1" id="KW-0175">Coiled coil</keyword>
<dbReference type="RefSeq" id="WP_075667059.1">
    <property type="nucleotide sequence ID" value="NZ_CP019030.1"/>
</dbReference>
<dbReference type="EMBL" id="CP019030">
    <property type="protein sequence ID" value="APU45132.1"/>
    <property type="molecule type" value="Genomic_DNA"/>
</dbReference>
<organism evidence="2 3">
    <name type="scientific">Limosilactobacillus fermentum</name>
    <name type="common">Lactobacillus fermentum</name>
    <dbReference type="NCBI Taxonomy" id="1613"/>
    <lineage>
        <taxon>Bacteria</taxon>
        <taxon>Bacillati</taxon>
        <taxon>Bacillota</taxon>
        <taxon>Bacilli</taxon>
        <taxon>Lactobacillales</taxon>
        <taxon>Lactobacillaceae</taxon>
        <taxon>Limosilactobacillus</taxon>
    </lineage>
</organism>
<dbReference type="AlphaFoldDB" id="A0A1L7GSZ2"/>
<dbReference type="Proteomes" id="UP000185427">
    <property type="component" value="Chromosome"/>
</dbReference>
<name>A0A1L7GSZ2_LIMFE</name>